<dbReference type="InterPro" id="IPR036097">
    <property type="entry name" value="HisK_dim/P_sf"/>
</dbReference>
<comment type="caution">
    <text evidence="15">The sequence shown here is derived from an EMBL/GenBank/DDBJ whole genome shotgun (WGS) entry which is preliminary data.</text>
</comment>
<dbReference type="CDD" id="cd00082">
    <property type="entry name" value="HisKA"/>
    <property type="match status" value="1"/>
</dbReference>
<sequence>MVSLNQLIAVCLLYVIGLFAVAFAAERAAVRGHGDWLLRSPLVYTLSLSIYCTAWTFYGAVGYAARSGLEFVTIYLGPSIVMIGWWWILRRLVRIGRSHRVTSVADLISSRYGKSNLLAILVTTMAVIGVTPYIALQLQSVTLSLSIFASAETGAAPGADPINSAQAAFWVAVGLTLFTVLFGTRNLNVNERHHGVVIAIAVEAVVKLLALLAVGIFVVWGLAGGIDEAMAQIDRSPMGHWQVEGGRWVALTLLAAAAFICLPRMFQVLVVENDDERHLQIASWAFPLYLMLMSLFVVPIAVVGLDLLPEGSNPDLFVLSLPLSQGQSNLAMFAFLGGFSSATSMVIVATLALSTMVSNHIVMPIWLAYGQNTVQQSGDVRHVVILSRRLSILLIISLGYFYYRLSGGGGALAAIGTISFGGVAQFLPALLGGIFWRGATRIGAVTGLCVGFALWIFTMLLPSFGAGAALSAATFEQGLFGIVWLRPEALFGVRGLDPTVHAVIWSLSLNTLSFILASLFSFPSPMERLQGAQFVNIFDHSSPARGWTASVAASEDLMIMAQRILGAPEAQAFFRAQARLQEKSEGLPEPTPRFVQALERELAASVGAATAHAMVSQLVGGASVSVQDLLAVADESAQMLEYSSQLEIKSRALTDTAAKLRRANEKLTQLSHQKDSFLSQISHELRTPMTSIRSFSEILRDAKGLNPEEKTRYASIIHSETIRLTRLLDDLLDLSVLENGEVTLNQQSGTLQELLDRAITTASAAATRAIVIDRNRSTENIQLETDLDRLVQVFINLITNAQKYCGAEQPELKIRTRLINGCVEVDLIDNGTGIEPESRDLIFEKFSRVPGQGGEGAGLGLAICREIITRLQGTIGYMPDTPGTGFRITLPQTHSVQERKTKTLIDQA</sequence>
<protein>
    <recommendedName>
        <fullName evidence="4">histidine kinase</fullName>
        <ecNumber evidence="4">2.7.13.3</ecNumber>
    </recommendedName>
</protein>
<dbReference type="PANTHER" id="PTHR43711">
    <property type="entry name" value="TWO-COMPONENT HISTIDINE KINASE"/>
    <property type="match status" value="1"/>
</dbReference>
<evidence type="ECO:0000256" key="2">
    <source>
        <dbReference type="ARBA" id="ARBA00004141"/>
    </source>
</evidence>
<feature type="transmembrane region" description="Helical" evidence="13">
    <location>
        <begin position="42"/>
        <end position="65"/>
    </location>
</feature>
<dbReference type="InterPro" id="IPR003661">
    <property type="entry name" value="HisK_dim/P_dom"/>
</dbReference>
<evidence type="ECO:0000256" key="4">
    <source>
        <dbReference type="ARBA" id="ARBA00012438"/>
    </source>
</evidence>
<evidence type="ECO:0000256" key="5">
    <source>
        <dbReference type="ARBA" id="ARBA00022553"/>
    </source>
</evidence>
<feature type="transmembrane region" description="Helical" evidence="13">
    <location>
        <begin position="71"/>
        <end position="89"/>
    </location>
</feature>
<feature type="transmembrane region" description="Helical" evidence="13">
    <location>
        <begin position="442"/>
        <end position="461"/>
    </location>
</feature>
<reference evidence="15" key="1">
    <citation type="journal article" date="2015" name="Nature">
        <title>Complex archaea that bridge the gap between prokaryotes and eukaryotes.</title>
        <authorList>
            <person name="Spang A."/>
            <person name="Saw J.H."/>
            <person name="Jorgensen S.L."/>
            <person name="Zaremba-Niedzwiedzka K."/>
            <person name="Martijn J."/>
            <person name="Lind A.E."/>
            <person name="van Eijk R."/>
            <person name="Schleper C."/>
            <person name="Guy L."/>
            <person name="Ettema T.J."/>
        </authorList>
    </citation>
    <scope>NUCLEOTIDE SEQUENCE</scope>
</reference>
<dbReference type="GO" id="GO:0016020">
    <property type="term" value="C:membrane"/>
    <property type="evidence" value="ECO:0007669"/>
    <property type="project" value="UniProtKB-SubCell"/>
</dbReference>
<gene>
    <name evidence="15" type="ORF">LCGC14_0637250</name>
</gene>
<proteinExistence type="inferred from homology"/>
<evidence type="ECO:0000256" key="10">
    <source>
        <dbReference type="ARBA" id="ARBA00023012"/>
    </source>
</evidence>
<dbReference type="InterPro" id="IPR004358">
    <property type="entry name" value="Sig_transdc_His_kin-like_C"/>
</dbReference>
<evidence type="ECO:0000259" key="14">
    <source>
        <dbReference type="PROSITE" id="PS50109"/>
    </source>
</evidence>
<dbReference type="Gene3D" id="3.30.565.10">
    <property type="entry name" value="Histidine kinase-like ATPase, C-terminal domain"/>
    <property type="match status" value="1"/>
</dbReference>
<dbReference type="InterPro" id="IPR038377">
    <property type="entry name" value="Na/Glc_symporter_sf"/>
</dbReference>
<evidence type="ECO:0000256" key="13">
    <source>
        <dbReference type="SAM" id="Phobius"/>
    </source>
</evidence>
<feature type="transmembrane region" description="Helical" evidence="13">
    <location>
        <begin position="117"/>
        <end position="136"/>
    </location>
</feature>
<keyword evidence="11 13" id="KW-0472">Membrane</keyword>
<feature type="transmembrane region" description="Helical" evidence="13">
    <location>
        <begin position="286"/>
        <end position="308"/>
    </location>
</feature>
<feature type="transmembrane region" description="Helical" evidence="13">
    <location>
        <begin position="167"/>
        <end position="184"/>
    </location>
</feature>
<dbReference type="GO" id="GO:0022857">
    <property type="term" value="F:transmembrane transporter activity"/>
    <property type="evidence" value="ECO:0007669"/>
    <property type="project" value="InterPro"/>
</dbReference>
<feature type="transmembrane region" description="Helical" evidence="13">
    <location>
        <begin position="409"/>
        <end position="435"/>
    </location>
</feature>
<evidence type="ECO:0000256" key="8">
    <source>
        <dbReference type="ARBA" id="ARBA00022777"/>
    </source>
</evidence>
<dbReference type="InterPro" id="IPR003594">
    <property type="entry name" value="HATPase_dom"/>
</dbReference>
<evidence type="ECO:0000256" key="6">
    <source>
        <dbReference type="ARBA" id="ARBA00022679"/>
    </source>
</evidence>
<dbReference type="SMART" id="SM00388">
    <property type="entry name" value="HisKA"/>
    <property type="match status" value="1"/>
</dbReference>
<comment type="similarity">
    <text evidence="3">Belongs to the sodium:solute symporter (SSF) (TC 2.A.21) family.</text>
</comment>
<feature type="domain" description="Histidine kinase" evidence="14">
    <location>
        <begin position="680"/>
        <end position="894"/>
    </location>
</feature>
<dbReference type="Pfam" id="PF00512">
    <property type="entry name" value="HisKA"/>
    <property type="match status" value="1"/>
</dbReference>
<dbReference type="SUPFAM" id="SSF55874">
    <property type="entry name" value="ATPase domain of HSP90 chaperone/DNA topoisomerase II/histidine kinase"/>
    <property type="match status" value="1"/>
</dbReference>
<feature type="coiled-coil region" evidence="12">
    <location>
        <begin position="653"/>
        <end position="680"/>
    </location>
</feature>
<keyword evidence="8" id="KW-0418">Kinase</keyword>
<dbReference type="InterPro" id="IPR005467">
    <property type="entry name" value="His_kinase_dom"/>
</dbReference>
<dbReference type="InterPro" id="IPR036890">
    <property type="entry name" value="HATPase_C_sf"/>
</dbReference>
<dbReference type="EMBL" id="LAZR01001141">
    <property type="protein sequence ID" value="KKN49977.1"/>
    <property type="molecule type" value="Genomic_DNA"/>
</dbReference>
<dbReference type="EC" id="2.7.13.3" evidence="4"/>
<comment type="catalytic activity">
    <reaction evidence="1">
        <text>ATP + protein L-histidine = ADP + protein N-phospho-L-histidine.</text>
        <dbReference type="EC" id="2.7.13.3"/>
    </reaction>
</comment>
<evidence type="ECO:0000313" key="15">
    <source>
        <dbReference type="EMBL" id="KKN49977.1"/>
    </source>
</evidence>
<dbReference type="FunFam" id="1.10.287.130:FF:000001">
    <property type="entry name" value="Two-component sensor histidine kinase"/>
    <property type="match status" value="1"/>
</dbReference>
<dbReference type="Gene3D" id="1.10.287.130">
    <property type="match status" value="1"/>
</dbReference>
<dbReference type="Pfam" id="PF02518">
    <property type="entry name" value="HATPase_c"/>
    <property type="match status" value="1"/>
</dbReference>
<keyword evidence="12" id="KW-0175">Coiled coil</keyword>
<dbReference type="InterPro" id="IPR050736">
    <property type="entry name" value="Sensor_HK_Regulatory"/>
</dbReference>
<dbReference type="GO" id="GO:0000155">
    <property type="term" value="F:phosphorelay sensor kinase activity"/>
    <property type="evidence" value="ECO:0007669"/>
    <property type="project" value="InterPro"/>
</dbReference>
<evidence type="ECO:0000256" key="9">
    <source>
        <dbReference type="ARBA" id="ARBA00022989"/>
    </source>
</evidence>
<organism evidence="15">
    <name type="scientific">marine sediment metagenome</name>
    <dbReference type="NCBI Taxonomy" id="412755"/>
    <lineage>
        <taxon>unclassified sequences</taxon>
        <taxon>metagenomes</taxon>
        <taxon>ecological metagenomes</taxon>
    </lineage>
</organism>
<feature type="transmembrane region" description="Helical" evidence="13">
    <location>
        <begin position="246"/>
        <end position="266"/>
    </location>
</feature>
<name>A0A0F9RJG7_9ZZZZ</name>
<evidence type="ECO:0000256" key="1">
    <source>
        <dbReference type="ARBA" id="ARBA00000085"/>
    </source>
</evidence>
<keyword evidence="6" id="KW-0808">Transferase</keyword>
<keyword evidence="5" id="KW-0597">Phosphoprotein</keyword>
<feature type="transmembrane region" description="Helical" evidence="13">
    <location>
        <begin position="386"/>
        <end position="403"/>
    </location>
</feature>
<accession>A0A0F9RJG7</accession>
<feature type="transmembrane region" description="Helical" evidence="13">
    <location>
        <begin position="196"/>
        <end position="226"/>
    </location>
</feature>
<dbReference type="AlphaFoldDB" id="A0A0F9RJG7"/>
<dbReference type="CDD" id="cd00075">
    <property type="entry name" value="HATPase"/>
    <property type="match status" value="1"/>
</dbReference>
<feature type="transmembrane region" description="Helical" evidence="13">
    <location>
        <begin position="328"/>
        <end position="353"/>
    </location>
</feature>
<feature type="transmembrane region" description="Helical" evidence="13">
    <location>
        <begin position="6"/>
        <end position="30"/>
    </location>
</feature>
<dbReference type="InterPro" id="IPR001734">
    <property type="entry name" value="Na/solute_symporter"/>
</dbReference>
<dbReference type="SUPFAM" id="SSF47384">
    <property type="entry name" value="Homodimeric domain of signal transducing histidine kinase"/>
    <property type="match status" value="1"/>
</dbReference>
<dbReference type="SMART" id="SM00387">
    <property type="entry name" value="HATPase_c"/>
    <property type="match status" value="1"/>
</dbReference>
<keyword evidence="7 13" id="KW-0812">Transmembrane</keyword>
<evidence type="ECO:0000256" key="3">
    <source>
        <dbReference type="ARBA" id="ARBA00006434"/>
    </source>
</evidence>
<keyword evidence="10" id="KW-0902">Two-component regulatory system</keyword>
<evidence type="ECO:0000256" key="11">
    <source>
        <dbReference type="ARBA" id="ARBA00023136"/>
    </source>
</evidence>
<dbReference type="PROSITE" id="PS50109">
    <property type="entry name" value="HIS_KIN"/>
    <property type="match status" value="1"/>
</dbReference>
<evidence type="ECO:0000256" key="12">
    <source>
        <dbReference type="SAM" id="Coils"/>
    </source>
</evidence>
<keyword evidence="9 13" id="KW-1133">Transmembrane helix</keyword>
<dbReference type="PRINTS" id="PR00344">
    <property type="entry name" value="BCTRLSENSOR"/>
</dbReference>
<dbReference type="PROSITE" id="PS50283">
    <property type="entry name" value="NA_SOLUT_SYMP_3"/>
    <property type="match status" value="1"/>
</dbReference>
<dbReference type="PANTHER" id="PTHR43711:SF1">
    <property type="entry name" value="HISTIDINE KINASE 1"/>
    <property type="match status" value="1"/>
</dbReference>
<comment type="subcellular location">
    <subcellularLocation>
        <location evidence="2">Membrane</location>
        <topology evidence="2">Multi-pass membrane protein</topology>
    </subcellularLocation>
</comment>
<evidence type="ECO:0000256" key="7">
    <source>
        <dbReference type="ARBA" id="ARBA00022692"/>
    </source>
</evidence>
<dbReference type="Gene3D" id="1.20.1730.10">
    <property type="entry name" value="Sodium/glucose cotransporter"/>
    <property type="match status" value="1"/>
</dbReference>
<dbReference type="CDD" id="cd10322">
    <property type="entry name" value="SLC5sbd"/>
    <property type="match status" value="1"/>
</dbReference>